<dbReference type="PANTHER" id="PTHR45033">
    <property type="match status" value="1"/>
</dbReference>
<evidence type="ECO:0000259" key="1">
    <source>
        <dbReference type="SMART" id="SM00829"/>
    </source>
</evidence>
<dbReference type="Gene3D" id="3.90.180.10">
    <property type="entry name" value="Medium-chain alcohol dehydrogenases, catalytic domain"/>
    <property type="match status" value="1"/>
</dbReference>
<dbReference type="SUPFAM" id="SSF50129">
    <property type="entry name" value="GroES-like"/>
    <property type="match status" value="1"/>
</dbReference>
<dbReference type="CDD" id="cd08276">
    <property type="entry name" value="MDR7"/>
    <property type="match status" value="1"/>
</dbReference>
<accession>A0A7W8MT56</accession>
<proteinExistence type="predicted"/>
<dbReference type="Pfam" id="PF08240">
    <property type="entry name" value="ADH_N"/>
    <property type="match status" value="1"/>
</dbReference>
<comment type="caution">
    <text evidence="2">The sequence shown here is derived from an EMBL/GenBank/DDBJ whole genome shotgun (WGS) entry which is preliminary data.</text>
</comment>
<keyword evidence="3" id="KW-1185">Reference proteome</keyword>
<dbReference type="GO" id="GO:0016491">
    <property type="term" value="F:oxidoreductase activity"/>
    <property type="evidence" value="ECO:0007669"/>
    <property type="project" value="InterPro"/>
</dbReference>
<dbReference type="Gene3D" id="3.40.50.720">
    <property type="entry name" value="NAD(P)-binding Rossmann-like Domain"/>
    <property type="match status" value="1"/>
</dbReference>
<dbReference type="EMBL" id="JACHDY010000008">
    <property type="protein sequence ID" value="MBB5319393.1"/>
    <property type="molecule type" value="Genomic_DNA"/>
</dbReference>
<organism evidence="2 3">
    <name type="scientific">Tunturiibacter empetritectus</name>
    <dbReference type="NCBI Taxonomy" id="3069691"/>
    <lineage>
        <taxon>Bacteria</taxon>
        <taxon>Pseudomonadati</taxon>
        <taxon>Acidobacteriota</taxon>
        <taxon>Terriglobia</taxon>
        <taxon>Terriglobales</taxon>
        <taxon>Acidobacteriaceae</taxon>
        <taxon>Tunturiibacter</taxon>
    </lineage>
</organism>
<evidence type="ECO:0000313" key="2">
    <source>
        <dbReference type="EMBL" id="MBB5319393.1"/>
    </source>
</evidence>
<feature type="domain" description="Enoyl reductase (ER)" evidence="1">
    <location>
        <begin position="8"/>
        <end position="332"/>
    </location>
</feature>
<dbReference type="Proteomes" id="UP000568106">
    <property type="component" value="Unassembled WGS sequence"/>
</dbReference>
<evidence type="ECO:0000313" key="3">
    <source>
        <dbReference type="Proteomes" id="UP000568106"/>
    </source>
</evidence>
<dbReference type="SMART" id="SM00829">
    <property type="entry name" value="PKS_ER"/>
    <property type="match status" value="1"/>
</dbReference>
<dbReference type="InterPro" id="IPR036291">
    <property type="entry name" value="NAD(P)-bd_dom_sf"/>
</dbReference>
<dbReference type="AlphaFoldDB" id="A0A7W8MT56"/>
<protein>
    <submittedName>
        <fullName evidence="2">NADPH:quinone reductase-like Zn-dependent oxidoreductase</fullName>
    </submittedName>
</protein>
<dbReference type="InterPro" id="IPR013149">
    <property type="entry name" value="ADH-like_C"/>
</dbReference>
<dbReference type="PANTHER" id="PTHR45033:SF2">
    <property type="entry name" value="ZINC-TYPE ALCOHOL DEHYDROGENASE-LIKE PROTEIN C1773.06C"/>
    <property type="match status" value="1"/>
</dbReference>
<gene>
    <name evidence="2" type="ORF">HDF09_004101</name>
</gene>
<dbReference type="SUPFAM" id="SSF51735">
    <property type="entry name" value="NAD(P)-binding Rossmann-fold domains"/>
    <property type="match status" value="1"/>
</dbReference>
<reference evidence="2" key="1">
    <citation type="submission" date="2020-08" db="EMBL/GenBank/DDBJ databases">
        <title>Genomic Encyclopedia of Type Strains, Phase IV (KMG-V): Genome sequencing to study the core and pangenomes of soil and plant-associated prokaryotes.</title>
        <authorList>
            <person name="Whitman W."/>
        </authorList>
    </citation>
    <scope>NUCLEOTIDE SEQUENCE [LARGE SCALE GENOMIC DNA]</scope>
    <source>
        <strain evidence="2">M8UP27</strain>
    </source>
</reference>
<dbReference type="InterPro" id="IPR011032">
    <property type="entry name" value="GroES-like_sf"/>
</dbReference>
<name>A0A7W8MT56_9BACT</name>
<sequence>MRYYKFSAAERKLVMAEAELPEPGPGQVRVRVAAASLNYRDVFMISRFGDVGIDNRIPLSDASGTVDAVGDGAMRFQVGERVATIFFPDWISGRFRSSYAPSAFGGEGADGVLSEYVIVPERALVASPAFLSDVEVAALPCAGVTAWHALFVRAPLEPDDRVLIQGTGGVALFALQFAHAAGVRCIVLSSSDDKLERAHKLGASDLINYRDTPDWHLAVQEITKGEGATHILEVGGQDTYERSLQSLAPNGTIAQIGVLTGFHLRPNLLPLSRLNANIVGIQTGSRQHFEDMNRFIEEQRLTPVVDREFTFDEALQAFAHMAEQRHFGKLVINVAGG</sequence>
<dbReference type="InterPro" id="IPR013154">
    <property type="entry name" value="ADH-like_N"/>
</dbReference>
<dbReference type="Pfam" id="PF00107">
    <property type="entry name" value="ADH_zinc_N"/>
    <property type="match status" value="1"/>
</dbReference>
<dbReference type="InterPro" id="IPR020843">
    <property type="entry name" value="ER"/>
</dbReference>
<dbReference type="InterPro" id="IPR052711">
    <property type="entry name" value="Zinc_ADH-like"/>
</dbReference>